<dbReference type="PANTHER" id="PTHR30336:SF4">
    <property type="entry name" value="ENVELOPE BIOGENESIS FACTOR ELYC"/>
    <property type="match status" value="1"/>
</dbReference>
<feature type="transmembrane region" description="Helical" evidence="1">
    <location>
        <begin position="77"/>
        <end position="97"/>
    </location>
</feature>
<keyword evidence="1" id="KW-1133">Transmembrane helix</keyword>
<dbReference type="AlphaFoldDB" id="A0A174BUC3"/>
<dbReference type="InterPro" id="IPR003848">
    <property type="entry name" value="DUF218"/>
</dbReference>
<sequence length="262" mass="29807">MKKHVGMRKNKVLYKLCLGVGLALIIYYIGLRLISGFVAFSSMFGLLGVILFVYGFIELKFNINIWGRISKILRRIITVLFSIGMIIFIIIEGIIIYNGHHYDKERPDYLMVLGAGLRGSKISTSLLYRLETAVEYNKLYPDVKIIVSGGQGPDEDISEAKAMKDYLVSKGIDENLIISEDKSTNTYENFLFTKKLLEDETGEEDFTVTVISNNFHMFRAKYLGEQVGFECLGYPAPSHAASSFIFYTREFFGVIKAFVFKR</sequence>
<accession>A0A174BUC3</accession>
<gene>
    <name evidence="3" type="ORF">ERS852471_00849</name>
</gene>
<protein>
    <submittedName>
        <fullName evidence="3">GdmH</fullName>
    </submittedName>
</protein>
<feature type="domain" description="DUF218" evidence="2">
    <location>
        <begin position="108"/>
        <end position="240"/>
    </location>
</feature>
<dbReference type="GO" id="GO:0043164">
    <property type="term" value="P:Gram-negative-bacterium-type cell wall biogenesis"/>
    <property type="evidence" value="ECO:0007669"/>
    <property type="project" value="TreeGrafter"/>
</dbReference>
<keyword evidence="1" id="KW-0812">Transmembrane</keyword>
<proteinExistence type="predicted"/>
<dbReference type="CDD" id="cd06259">
    <property type="entry name" value="YdcF-like"/>
    <property type="match status" value="1"/>
</dbReference>
<feature type="transmembrane region" description="Helical" evidence="1">
    <location>
        <begin position="37"/>
        <end position="57"/>
    </location>
</feature>
<dbReference type="RefSeq" id="WP_084758948.1">
    <property type="nucleotide sequence ID" value="NZ_CABIXQ010000004.1"/>
</dbReference>
<dbReference type="InterPro" id="IPR051599">
    <property type="entry name" value="Cell_Envelope_Assoc"/>
</dbReference>
<evidence type="ECO:0000259" key="2">
    <source>
        <dbReference type="Pfam" id="PF02698"/>
    </source>
</evidence>
<keyword evidence="1" id="KW-0472">Membrane</keyword>
<name>A0A174BUC3_9CLOT</name>
<dbReference type="Proteomes" id="UP000095594">
    <property type="component" value="Unassembled WGS sequence"/>
</dbReference>
<dbReference type="Gene3D" id="3.40.50.620">
    <property type="entry name" value="HUPs"/>
    <property type="match status" value="1"/>
</dbReference>
<evidence type="ECO:0000313" key="4">
    <source>
        <dbReference type="Proteomes" id="UP000095594"/>
    </source>
</evidence>
<dbReference type="PANTHER" id="PTHR30336">
    <property type="entry name" value="INNER MEMBRANE PROTEIN, PROBABLE PERMEASE"/>
    <property type="match status" value="1"/>
</dbReference>
<dbReference type="Pfam" id="PF02698">
    <property type="entry name" value="DUF218"/>
    <property type="match status" value="1"/>
</dbReference>
<dbReference type="EMBL" id="CYZX01000004">
    <property type="protein sequence ID" value="CUO03198.1"/>
    <property type="molecule type" value="Genomic_DNA"/>
</dbReference>
<dbReference type="GO" id="GO:0005886">
    <property type="term" value="C:plasma membrane"/>
    <property type="evidence" value="ECO:0007669"/>
    <property type="project" value="TreeGrafter"/>
</dbReference>
<dbReference type="OrthoDB" id="9782395at2"/>
<dbReference type="GO" id="GO:0000270">
    <property type="term" value="P:peptidoglycan metabolic process"/>
    <property type="evidence" value="ECO:0007669"/>
    <property type="project" value="TreeGrafter"/>
</dbReference>
<dbReference type="InterPro" id="IPR014729">
    <property type="entry name" value="Rossmann-like_a/b/a_fold"/>
</dbReference>
<organism evidence="3 4">
    <name type="scientific">Clostridium disporicum</name>
    <dbReference type="NCBI Taxonomy" id="84024"/>
    <lineage>
        <taxon>Bacteria</taxon>
        <taxon>Bacillati</taxon>
        <taxon>Bacillota</taxon>
        <taxon>Clostridia</taxon>
        <taxon>Eubacteriales</taxon>
        <taxon>Clostridiaceae</taxon>
        <taxon>Clostridium</taxon>
    </lineage>
</organism>
<evidence type="ECO:0000313" key="3">
    <source>
        <dbReference type="EMBL" id="CUO03198.1"/>
    </source>
</evidence>
<reference evidence="3 4" key="1">
    <citation type="submission" date="2015-09" db="EMBL/GenBank/DDBJ databases">
        <authorList>
            <consortium name="Pathogen Informatics"/>
        </authorList>
    </citation>
    <scope>NUCLEOTIDE SEQUENCE [LARGE SCALE GENOMIC DNA]</scope>
    <source>
        <strain evidence="3 4">2789STDY5834856</strain>
    </source>
</reference>
<evidence type="ECO:0000256" key="1">
    <source>
        <dbReference type="SAM" id="Phobius"/>
    </source>
</evidence>
<feature type="transmembrane region" description="Helical" evidence="1">
    <location>
        <begin position="12"/>
        <end position="31"/>
    </location>
</feature>